<evidence type="ECO:0000313" key="2">
    <source>
        <dbReference type="EMBL" id="VAX40143.1"/>
    </source>
</evidence>
<dbReference type="SUPFAM" id="SSF53098">
    <property type="entry name" value="Ribonuclease H-like"/>
    <property type="match status" value="1"/>
</dbReference>
<sequence>MWGVIALPLRSLLYVRKVDIEKLNKKYGWEFQTKHQLGVELLTWFVKTIRLFGVKTKVWLVVDGAYAVRPFLLPVLELGIVVVSRLRKDACLFDLPIAGAHGNRKYGKNKISLAKRAAHNKGWSTITYRCRGVDVTRQYKTFLATSRLISNVIRVVIVRFDDGGWAPYFCTDSSASVSDILEAVAARWAIEEHFHDVKEVWGAGQQQVRNVWSNIGCWNLNGWLYTLVELCCWDVGQTELSDRKNRPWDNAHRRPSHADRRRFISRKMLRNKFLPALPPDLNHRKLRRLLQDLI</sequence>
<protein>
    <recommendedName>
        <fullName evidence="1">Transposase IS4-like domain-containing protein</fullName>
    </recommendedName>
</protein>
<dbReference type="InterPro" id="IPR012337">
    <property type="entry name" value="RNaseH-like_sf"/>
</dbReference>
<reference evidence="2" key="1">
    <citation type="submission" date="2018-06" db="EMBL/GenBank/DDBJ databases">
        <authorList>
            <person name="Zhirakovskaya E."/>
        </authorList>
    </citation>
    <scope>NUCLEOTIDE SEQUENCE</scope>
</reference>
<dbReference type="Pfam" id="PF01609">
    <property type="entry name" value="DDE_Tnp_1"/>
    <property type="match status" value="1"/>
</dbReference>
<dbReference type="GO" id="GO:0006313">
    <property type="term" value="P:DNA transposition"/>
    <property type="evidence" value="ECO:0007669"/>
    <property type="project" value="InterPro"/>
</dbReference>
<dbReference type="GO" id="GO:0004803">
    <property type="term" value="F:transposase activity"/>
    <property type="evidence" value="ECO:0007669"/>
    <property type="project" value="InterPro"/>
</dbReference>
<feature type="domain" description="Transposase IS4-like" evidence="1">
    <location>
        <begin position="52"/>
        <end position="214"/>
    </location>
</feature>
<dbReference type="GO" id="GO:0003677">
    <property type="term" value="F:DNA binding"/>
    <property type="evidence" value="ECO:0007669"/>
    <property type="project" value="InterPro"/>
</dbReference>
<proteinExistence type="predicted"/>
<accession>A0A3B1DTH8</accession>
<gene>
    <name evidence="2" type="ORF">MNBD_PLANCTO02-1216</name>
</gene>
<name>A0A3B1DTH8_9ZZZZ</name>
<dbReference type="EMBL" id="UOGL01000404">
    <property type="protein sequence ID" value="VAX40143.1"/>
    <property type="molecule type" value="Genomic_DNA"/>
</dbReference>
<organism evidence="2">
    <name type="scientific">hydrothermal vent metagenome</name>
    <dbReference type="NCBI Taxonomy" id="652676"/>
    <lineage>
        <taxon>unclassified sequences</taxon>
        <taxon>metagenomes</taxon>
        <taxon>ecological metagenomes</taxon>
    </lineage>
</organism>
<evidence type="ECO:0000259" key="1">
    <source>
        <dbReference type="Pfam" id="PF01609"/>
    </source>
</evidence>
<dbReference type="AlphaFoldDB" id="A0A3B1DTH8"/>
<dbReference type="InterPro" id="IPR002559">
    <property type="entry name" value="Transposase_11"/>
</dbReference>